<dbReference type="Gene3D" id="3.30.530.20">
    <property type="match status" value="1"/>
</dbReference>
<dbReference type="InterPro" id="IPR001666">
    <property type="entry name" value="PI_transfer"/>
</dbReference>
<dbReference type="Pfam" id="PF02121">
    <property type="entry name" value="IP_trans"/>
    <property type="match status" value="1"/>
</dbReference>
<evidence type="ECO:0000313" key="3">
    <source>
        <dbReference type="Proteomes" id="UP001162164"/>
    </source>
</evidence>
<gene>
    <name evidence="2" type="ORF">NQ317_005162</name>
</gene>
<dbReference type="PANTHER" id="PTHR10658:SF11">
    <property type="entry name" value="VIBRATOR, ISOFORM B"/>
    <property type="match status" value="1"/>
</dbReference>
<dbReference type="EMBL" id="JAPWTJ010000072">
    <property type="protein sequence ID" value="KAJ8983504.1"/>
    <property type="molecule type" value="Genomic_DNA"/>
</dbReference>
<accession>A0ABQ9K019</accession>
<dbReference type="Proteomes" id="UP001162164">
    <property type="component" value="Unassembled WGS sequence"/>
</dbReference>
<dbReference type="SUPFAM" id="SSF55961">
    <property type="entry name" value="Bet v1-like"/>
    <property type="match status" value="2"/>
</dbReference>
<reference evidence="2" key="1">
    <citation type="journal article" date="2023" name="Insect Mol. Biol.">
        <title>Genome sequencing provides insights into the evolution of gene families encoding plant cell wall-degrading enzymes in longhorned beetles.</title>
        <authorList>
            <person name="Shin N.R."/>
            <person name="Okamura Y."/>
            <person name="Kirsch R."/>
            <person name="Pauchet Y."/>
        </authorList>
    </citation>
    <scope>NUCLEOTIDE SEQUENCE</scope>
    <source>
        <strain evidence="2">MMC_N1</strain>
    </source>
</reference>
<dbReference type="PANTHER" id="PTHR10658">
    <property type="entry name" value="PHOSPHATIDYLINOSITOL TRANSFER PROTEIN"/>
    <property type="match status" value="1"/>
</dbReference>
<sequence>MLIKEFRVTLPLTVEEEAFFQNPLYMKEKFKLVIETLHAPDRGHQNNNPGYMKENFIICIESMHIADRGKLDNVHELPSDKLKQREIVFIDIANDPVASGDYKEDEDPTKFKSRKTGRGPLVGPDWKDGVNPVMTCYKLVTVEFKWFGLQTRIESFIQKSERRLFTNFHRQVFCWIDRWYGLTMEDIRAIEEKTKEELEALRQKGEVRGMRAESD</sequence>
<name>A0ABQ9K019_9CUCU</name>
<protein>
    <recommendedName>
        <fullName evidence="1">Phosphatidylinositol transfer protein N-terminal domain-containing protein</fullName>
    </recommendedName>
</protein>
<dbReference type="InterPro" id="IPR055261">
    <property type="entry name" value="PI_transfer_N"/>
</dbReference>
<evidence type="ECO:0000313" key="2">
    <source>
        <dbReference type="EMBL" id="KAJ8983504.1"/>
    </source>
</evidence>
<comment type="caution">
    <text evidence="2">The sequence shown here is derived from an EMBL/GenBank/DDBJ whole genome shotgun (WGS) entry which is preliminary data.</text>
</comment>
<dbReference type="InterPro" id="IPR023393">
    <property type="entry name" value="START-like_dom_sf"/>
</dbReference>
<evidence type="ECO:0000259" key="1">
    <source>
        <dbReference type="Pfam" id="PF02121"/>
    </source>
</evidence>
<dbReference type="PRINTS" id="PR00391">
    <property type="entry name" value="PITRANSFER"/>
</dbReference>
<proteinExistence type="predicted"/>
<keyword evidence="3" id="KW-1185">Reference proteome</keyword>
<feature type="domain" description="Phosphatidylinositol transfer protein N-terminal" evidence="1">
    <location>
        <begin position="48"/>
        <end position="196"/>
    </location>
</feature>
<organism evidence="2 3">
    <name type="scientific">Molorchus minor</name>
    <dbReference type="NCBI Taxonomy" id="1323400"/>
    <lineage>
        <taxon>Eukaryota</taxon>
        <taxon>Metazoa</taxon>
        <taxon>Ecdysozoa</taxon>
        <taxon>Arthropoda</taxon>
        <taxon>Hexapoda</taxon>
        <taxon>Insecta</taxon>
        <taxon>Pterygota</taxon>
        <taxon>Neoptera</taxon>
        <taxon>Endopterygota</taxon>
        <taxon>Coleoptera</taxon>
        <taxon>Polyphaga</taxon>
        <taxon>Cucujiformia</taxon>
        <taxon>Chrysomeloidea</taxon>
        <taxon>Cerambycidae</taxon>
        <taxon>Lamiinae</taxon>
        <taxon>Monochamini</taxon>
        <taxon>Molorchus</taxon>
    </lineage>
</organism>